<evidence type="ECO:0000313" key="8">
    <source>
        <dbReference type="Proteomes" id="UP000654913"/>
    </source>
</evidence>
<dbReference type="InterPro" id="IPR050815">
    <property type="entry name" value="TF_fung"/>
</dbReference>
<keyword evidence="3" id="KW-0805">Transcription regulation</keyword>
<dbReference type="EMBL" id="AP024448">
    <property type="protein sequence ID" value="BCS28343.1"/>
    <property type="molecule type" value="Genomic_DNA"/>
</dbReference>
<evidence type="ECO:0008006" key="9">
    <source>
        <dbReference type="Google" id="ProtNLM"/>
    </source>
</evidence>
<organism evidence="7 8">
    <name type="scientific">Aspergillus puulaauensis</name>
    <dbReference type="NCBI Taxonomy" id="1220207"/>
    <lineage>
        <taxon>Eukaryota</taxon>
        <taxon>Fungi</taxon>
        <taxon>Dikarya</taxon>
        <taxon>Ascomycota</taxon>
        <taxon>Pezizomycotina</taxon>
        <taxon>Eurotiomycetes</taxon>
        <taxon>Eurotiomycetidae</taxon>
        <taxon>Eurotiales</taxon>
        <taxon>Aspergillaceae</taxon>
        <taxon>Aspergillus</taxon>
    </lineage>
</organism>
<evidence type="ECO:0000256" key="6">
    <source>
        <dbReference type="SAM" id="MobiDB-lite"/>
    </source>
</evidence>
<dbReference type="GO" id="GO:0000981">
    <property type="term" value="F:DNA-binding transcription factor activity, RNA polymerase II-specific"/>
    <property type="evidence" value="ECO:0007669"/>
    <property type="project" value="InterPro"/>
</dbReference>
<feature type="region of interest" description="Disordered" evidence="6">
    <location>
        <begin position="476"/>
        <end position="497"/>
    </location>
</feature>
<comment type="subcellular location">
    <subcellularLocation>
        <location evidence="1">Nucleus</location>
    </subcellularLocation>
</comment>
<evidence type="ECO:0000256" key="4">
    <source>
        <dbReference type="ARBA" id="ARBA00023163"/>
    </source>
</evidence>
<dbReference type="GeneID" id="64978340"/>
<dbReference type="GO" id="GO:0046872">
    <property type="term" value="F:metal ion binding"/>
    <property type="evidence" value="ECO:0007669"/>
    <property type="project" value="UniProtKB-KW"/>
</dbReference>
<evidence type="ECO:0000313" key="7">
    <source>
        <dbReference type="EMBL" id="BCS28343.1"/>
    </source>
</evidence>
<reference evidence="7" key="2">
    <citation type="submission" date="2021-02" db="EMBL/GenBank/DDBJ databases">
        <title>Aspergillus puulaauensis MK2 genome sequence.</title>
        <authorList>
            <person name="Futagami T."/>
            <person name="Mori K."/>
            <person name="Kadooka C."/>
            <person name="Tanaka T."/>
        </authorList>
    </citation>
    <scope>NUCLEOTIDE SEQUENCE</scope>
    <source>
        <strain evidence="7">MK2</strain>
    </source>
</reference>
<dbReference type="RefSeq" id="XP_041560529.1">
    <property type="nucleotide sequence ID" value="XM_041694728.1"/>
</dbReference>
<name>A0A7R8ASX1_9EURO</name>
<gene>
    <name evidence="7" type="ORF">APUU_61391A</name>
</gene>
<dbReference type="PANTHER" id="PTHR47338:SF7">
    <property type="entry name" value="ZN(II)2CYS6 TRANSCRIPTION FACTOR (EUROFUNG)"/>
    <property type="match status" value="1"/>
</dbReference>
<accession>A0A7R8ASX1</accession>
<keyword evidence="5" id="KW-0539">Nucleus</keyword>
<evidence type="ECO:0000256" key="2">
    <source>
        <dbReference type="ARBA" id="ARBA00022723"/>
    </source>
</evidence>
<sequence>MIASAARFGAPATTESLARADAWADAAIGALLPRIYEGFGVVQLMAVLLAQHYDLHRGKFTSAWLLGASCARMMQMMSLHVFDRAYPVDFPSHQRLSPLLSREALRRLAWATFYLDSMTDGGRYGSQTIDERAYRIQLPCDQESFLGDDHAVTEPLIPGDMSTVQAIRDGVPHASLDMSAYLLRAAAARRRALHFAYRASYQEHTVEQLSSDLLLLREDLEAVFADLPRRFQFNPDNLILHLERLPMFILLHVVRRNLFIILGRAALQIYLRDPTKVDAVYQVRRNRISHALAVSDLVSAGLKESITFDPHIGVQAYVALEILLFEPRRLASVDDFNETNTPALTEGIVHCLTVIRDISAASELTKHLYLEAVHRLIKCDCIHLLHERDLALIHSKHYLVGQDAAEFDFRDLRGAKLERLSKRSRAADDNTINATHDEVLLYDSLSQEASNSSTATSPQPAALGASNPQVHLAENHPAVSETPTAPTLPSDMQMGDYGIFQDGQQWRELVEPGNTDHLFSSLNWLWPFDEWSDQIVPPAGPLGFL</sequence>
<dbReference type="AlphaFoldDB" id="A0A7R8ASX1"/>
<dbReference type="Proteomes" id="UP000654913">
    <property type="component" value="Chromosome 6"/>
</dbReference>
<protein>
    <recommendedName>
        <fullName evidence="9">Transcription factor domain-containing protein</fullName>
    </recommendedName>
</protein>
<evidence type="ECO:0000256" key="1">
    <source>
        <dbReference type="ARBA" id="ARBA00004123"/>
    </source>
</evidence>
<evidence type="ECO:0000256" key="3">
    <source>
        <dbReference type="ARBA" id="ARBA00023015"/>
    </source>
</evidence>
<proteinExistence type="predicted"/>
<reference evidence="7" key="1">
    <citation type="submission" date="2021-01" db="EMBL/GenBank/DDBJ databases">
        <authorList>
            <consortium name="Aspergillus puulaauensis MK2 genome sequencing consortium"/>
            <person name="Kazuki M."/>
            <person name="Futagami T."/>
        </authorList>
    </citation>
    <scope>NUCLEOTIDE SEQUENCE</scope>
    <source>
        <strain evidence="7">MK2</strain>
    </source>
</reference>
<dbReference type="GO" id="GO:0005634">
    <property type="term" value="C:nucleus"/>
    <property type="evidence" value="ECO:0007669"/>
    <property type="project" value="UniProtKB-SubCell"/>
</dbReference>
<dbReference type="PANTHER" id="PTHR47338">
    <property type="entry name" value="ZN(II)2CYS6 TRANSCRIPTION FACTOR (EUROFUNG)-RELATED"/>
    <property type="match status" value="1"/>
</dbReference>
<dbReference type="KEGG" id="apuu:APUU_61391A"/>
<keyword evidence="4" id="KW-0804">Transcription</keyword>
<evidence type="ECO:0000256" key="5">
    <source>
        <dbReference type="ARBA" id="ARBA00023242"/>
    </source>
</evidence>
<keyword evidence="8" id="KW-1185">Reference proteome</keyword>
<dbReference type="CDD" id="cd12148">
    <property type="entry name" value="fungal_TF_MHR"/>
    <property type="match status" value="1"/>
</dbReference>
<keyword evidence="2" id="KW-0479">Metal-binding</keyword>
<dbReference type="OrthoDB" id="2563500at2759"/>